<dbReference type="EMBL" id="MU848896">
    <property type="protein sequence ID" value="KAK2631967.1"/>
    <property type="molecule type" value="Genomic_DNA"/>
</dbReference>
<protein>
    <recommendedName>
        <fullName evidence="15">Ionotropic glutamate receptor C-terminal domain-containing protein</fullName>
    </recommendedName>
</protein>
<evidence type="ECO:0000259" key="15">
    <source>
        <dbReference type="SMART" id="SM00079"/>
    </source>
</evidence>
<feature type="compositionally biased region" description="Basic and acidic residues" evidence="13">
    <location>
        <begin position="280"/>
        <end position="290"/>
    </location>
</feature>
<evidence type="ECO:0000256" key="4">
    <source>
        <dbReference type="ARBA" id="ARBA00022692"/>
    </source>
</evidence>
<evidence type="ECO:0000256" key="9">
    <source>
        <dbReference type="ARBA" id="ARBA00023170"/>
    </source>
</evidence>
<keyword evidence="4 14" id="KW-0812">Transmembrane</keyword>
<evidence type="ECO:0000256" key="5">
    <source>
        <dbReference type="ARBA" id="ARBA00022729"/>
    </source>
</evidence>
<evidence type="ECO:0000256" key="13">
    <source>
        <dbReference type="SAM" id="MobiDB-lite"/>
    </source>
</evidence>
<evidence type="ECO:0000256" key="6">
    <source>
        <dbReference type="ARBA" id="ARBA00022989"/>
    </source>
</evidence>
<keyword evidence="18" id="KW-1185">Reference proteome</keyword>
<dbReference type="Gramene" id="KCW44345">
    <property type="protein sequence ID" value="KCW44345"/>
    <property type="gene ID" value="EUGRSUZ_L02190"/>
</dbReference>
<dbReference type="InterPro" id="IPR015683">
    <property type="entry name" value="Ionotropic_Glu_rcpt"/>
</dbReference>
<dbReference type="PANTHER" id="PTHR18966">
    <property type="entry name" value="IONOTROPIC GLUTAMATE RECEPTOR"/>
    <property type="match status" value="1"/>
</dbReference>
<evidence type="ECO:0000256" key="14">
    <source>
        <dbReference type="SAM" id="Phobius"/>
    </source>
</evidence>
<dbReference type="GO" id="GO:0015276">
    <property type="term" value="F:ligand-gated monoatomic ion channel activity"/>
    <property type="evidence" value="ECO:0000318"/>
    <property type="project" value="GO_Central"/>
</dbReference>
<evidence type="ECO:0000256" key="11">
    <source>
        <dbReference type="ARBA" id="ARBA00023286"/>
    </source>
</evidence>
<comment type="similarity">
    <text evidence="2">Belongs to the glutamate-gated ion channel (TC 1.A.10.1) family.</text>
</comment>
<keyword evidence="6 14" id="KW-1133">Transmembrane helix</keyword>
<comment type="subcellular location">
    <subcellularLocation>
        <location evidence="1">Membrane</location>
        <topology evidence="1">Multi-pass membrane protein</topology>
    </subcellularLocation>
</comment>
<gene>
    <name evidence="17" type="ORF">EUGRSUZ_L02190</name>
</gene>
<feature type="compositionally biased region" description="Basic residues" evidence="13">
    <location>
        <begin position="301"/>
        <end position="311"/>
    </location>
</feature>
<feature type="transmembrane region" description="Helical" evidence="14">
    <location>
        <begin position="42"/>
        <end position="60"/>
    </location>
</feature>
<organism evidence="17">
    <name type="scientific">Eucalyptus grandis</name>
    <name type="common">Flooded gum</name>
    <dbReference type="NCBI Taxonomy" id="71139"/>
    <lineage>
        <taxon>Eukaryota</taxon>
        <taxon>Viridiplantae</taxon>
        <taxon>Streptophyta</taxon>
        <taxon>Embryophyta</taxon>
        <taxon>Tracheophyta</taxon>
        <taxon>Spermatophyta</taxon>
        <taxon>Magnoliopsida</taxon>
        <taxon>eudicotyledons</taxon>
        <taxon>Gunneridae</taxon>
        <taxon>Pentapetalae</taxon>
        <taxon>rosids</taxon>
        <taxon>malvids</taxon>
        <taxon>Myrtales</taxon>
        <taxon>Myrtaceae</taxon>
        <taxon>Myrtoideae</taxon>
        <taxon>Eucalypteae</taxon>
        <taxon>Eucalyptus</taxon>
    </lineage>
</organism>
<keyword evidence="8 14" id="KW-0472">Membrane</keyword>
<feature type="region of interest" description="Disordered" evidence="13">
    <location>
        <begin position="273"/>
        <end position="311"/>
    </location>
</feature>
<keyword evidence="7" id="KW-0406">Ion transport</keyword>
<dbReference type="SUPFAM" id="SSF53850">
    <property type="entry name" value="Periplasmic binding protein-like II"/>
    <property type="match status" value="1"/>
</dbReference>
<dbReference type="Pfam" id="PF00060">
    <property type="entry name" value="Lig_chan"/>
    <property type="match status" value="1"/>
</dbReference>
<dbReference type="Proteomes" id="UP000030711">
    <property type="component" value="Unassembled WGS sequence"/>
</dbReference>
<sequence length="311" mass="35232">MWIFVKPLTVDLWLVIGAFFVFTGFVVWTIEHNDNDEFKGPLARQIGIVMWFSFSTLFFAQREKLISNLSKVVVIIWLFVVLILTSSYTANLSSILTVHQLQSIPKGESIVLPFNSPADQKFLIDLPFKMHSSYPLRKVEDYANALRDESRKGGISAIIDEIPYVKLFLSKYSDQYTTVETSLYGTEGFGFAFPKGSPLVPDISAAIAKMREEGKLYLISQNWFQNHSLYTNQDSAAKVARLDSYSFRGLFLITGITSAAAAIASRKYMKKESTTSQQHDVADKPVEEKFSPVSDIPSRRTGSKHIRRYSY</sequence>
<reference evidence="16" key="2">
    <citation type="journal article" date="2014" name="Nature">
        <title>The genome of Eucalyptus grandis.</title>
        <authorList>
            <person name="Myburg A.A."/>
            <person name="Grattapaglia D."/>
            <person name="Tuskan G.A."/>
            <person name="Hellsten U."/>
            <person name="Hayes R.D."/>
            <person name="Grimwood J."/>
            <person name="Jenkins J."/>
            <person name="Lindquist E."/>
            <person name="Tice H."/>
            <person name="Bauer D."/>
            <person name="Goodstein D.M."/>
            <person name="Dubchak I."/>
            <person name="Poliakov A."/>
            <person name="Mizrachi E."/>
            <person name="Kullan A.R."/>
            <person name="Hussey S.G."/>
            <person name="Pinard D."/>
            <person name="van der Merwe K."/>
            <person name="Singh P."/>
            <person name="van Jaarsveld I."/>
            <person name="Silva-Junior O.B."/>
            <person name="Togawa R.C."/>
            <person name="Pappas M.R."/>
            <person name="Faria D.A."/>
            <person name="Sansaloni C.P."/>
            <person name="Petroli C.D."/>
            <person name="Yang X."/>
            <person name="Ranjan P."/>
            <person name="Tschaplinski T.J."/>
            <person name="Ye C.Y."/>
            <person name="Li T."/>
            <person name="Sterck L."/>
            <person name="Vanneste K."/>
            <person name="Murat F."/>
            <person name="Soler M."/>
            <person name="Clemente H.S."/>
            <person name="Saidi N."/>
            <person name="Cassan-Wang H."/>
            <person name="Dunand C."/>
            <person name="Hefer C.A."/>
            <person name="Bornberg-Bauer E."/>
            <person name="Kersting A.R."/>
            <person name="Vining K."/>
            <person name="Amarasinghe V."/>
            <person name="Ranik M."/>
            <person name="Naithani S."/>
            <person name="Elser J."/>
            <person name="Boyd A.E."/>
            <person name="Liston A."/>
            <person name="Spatafora J.W."/>
            <person name="Dharmwardhana P."/>
            <person name="Raja R."/>
            <person name="Sullivan C."/>
            <person name="Romanel E."/>
            <person name="Alves-Ferreira M."/>
            <person name="Kulheim C."/>
            <person name="Foley W."/>
            <person name="Carocha V."/>
            <person name="Paiva J."/>
            <person name="Kudrna D."/>
            <person name="Brommonschenkel S.H."/>
            <person name="Pasquali G."/>
            <person name="Byrne M."/>
            <person name="Rigault P."/>
            <person name="Tibbits J."/>
            <person name="Spokevicius A."/>
            <person name="Jones R.C."/>
            <person name="Steane D.A."/>
            <person name="Vaillancourt R.E."/>
            <person name="Potts B.M."/>
            <person name="Joubert F."/>
            <person name="Barry K."/>
            <person name="Pappas G.J."/>
            <person name="Strauss S.H."/>
            <person name="Jaiswal P."/>
            <person name="Grima-Pettenati J."/>
            <person name="Salse J."/>
            <person name="Van de Peer Y."/>
            <person name="Rokhsar D.S."/>
            <person name="Schmutz J."/>
        </authorList>
    </citation>
    <scope>NUCLEOTIDE SEQUENCE</scope>
    <source>
        <tissue evidence="16">Leaf extractions</tissue>
    </source>
</reference>
<dbReference type="OMA" id="DENINAH"/>
<keyword evidence="3" id="KW-0813">Transport</keyword>
<dbReference type="SMART" id="SM00079">
    <property type="entry name" value="PBPe"/>
    <property type="match status" value="1"/>
</dbReference>
<evidence type="ECO:0000256" key="8">
    <source>
        <dbReference type="ARBA" id="ARBA00023136"/>
    </source>
</evidence>
<proteinExistence type="inferred from homology"/>
<dbReference type="FunFam" id="1.10.287.70:FF:000037">
    <property type="entry name" value="Glutamate receptor"/>
    <property type="match status" value="1"/>
</dbReference>
<dbReference type="InterPro" id="IPR001320">
    <property type="entry name" value="Iontro_rcpt_C"/>
</dbReference>
<keyword evidence="12" id="KW-0407">Ion channel</keyword>
<dbReference type="Gene3D" id="3.40.190.10">
    <property type="entry name" value="Periplasmic binding protein-like II"/>
    <property type="match status" value="2"/>
</dbReference>
<dbReference type="GO" id="GO:0005886">
    <property type="term" value="C:plasma membrane"/>
    <property type="evidence" value="ECO:0000318"/>
    <property type="project" value="GO_Central"/>
</dbReference>
<name>A0A058ZTI8_EUCGR</name>
<feature type="transmembrane region" description="Helical" evidence="14">
    <location>
        <begin position="12"/>
        <end position="30"/>
    </location>
</feature>
<keyword evidence="9" id="KW-0675">Receptor</keyword>
<evidence type="ECO:0000256" key="7">
    <source>
        <dbReference type="ARBA" id="ARBA00023065"/>
    </source>
</evidence>
<feature type="domain" description="Ionotropic glutamate receptor C-terminal" evidence="15">
    <location>
        <begin position="18"/>
        <end position="226"/>
    </location>
</feature>
<reference evidence="16" key="4">
    <citation type="submission" date="2023-07" db="EMBL/GenBank/DDBJ databases">
        <authorList>
            <person name="Myburg A.A."/>
            <person name="Grattapaglia D."/>
            <person name="Tuskan G.A."/>
            <person name="Hellsten U."/>
            <person name="Hayes R.D."/>
            <person name="Grimwood J."/>
            <person name="Jenkins J."/>
            <person name="Lindquist E."/>
            <person name="Tice H."/>
            <person name="Bauer D."/>
            <person name="Goodstein D.M."/>
            <person name="Dubchak I."/>
            <person name="Poliakov A."/>
            <person name="Mizrachi E."/>
            <person name="Kullan A.R."/>
            <person name="Hussey S.G."/>
            <person name="Pinard D."/>
            <person name="Van D.M."/>
            <person name="Singh P."/>
            <person name="Van J.I."/>
            <person name="Silva-Junior O.B."/>
            <person name="Togawa R.C."/>
            <person name="Pappas M.R."/>
            <person name="Faria D.A."/>
            <person name="Sansaloni C.P."/>
            <person name="Petroli C.D."/>
            <person name="Yang X."/>
            <person name="Ranjan P."/>
            <person name="Tschaplinski T.J."/>
            <person name="Ye C.Y."/>
            <person name="Li T."/>
            <person name="Sterck L."/>
            <person name="Vanneste K."/>
            <person name="Murat F."/>
            <person name="Soler M."/>
            <person name="Clemente H.S."/>
            <person name="Saidi N."/>
            <person name="Cassan-Wang H."/>
            <person name="Dunand C."/>
            <person name="Hefer C.A."/>
            <person name="Bornberg-Bauer E."/>
            <person name="Kersting A.R."/>
            <person name="Vining K."/>
            <person name="Amarasinghe V."/>
            <person name="Ranik M."/>
            <person name="Naithani S."/>
            <person name="Elser J."/>
            <person name="Boyd A.E."/>
            <person name="Liston A."/>
            <person name="Spatafora J.W."/>
            <person name="Dharmwardhana P."/>
            <person name="Raja R."/>
            <person name="Sullivan C."/>
            <person name="Romanel E."/>
            <person name="Alves-Ferreira M."/>
            <person name="Kulheim C."/>
            <person name="Foley W."/>
            <person name="Carocha V."/>
            <person name="Paiva J."/>
            <person name="Kudrna D."/>
            <person name="Brommonschenkel S.H."/>
            <person name="Pasquali G."/>
            <person name="Byrne M."/>
            <person name="Rigault P."/>
            <person name="Tibbits J."/>
            <person name="Spokevicius A."/>
            <person name="Jones R.C."/>
            <person name="Steane D.A."/>
            <person name="Vaillancourt R.E."/>
            <person name="Potts B.M."/>
            <person name="Joubert F."/>
            <person name="Barry K."/>
            <person name="Pappas G.J."/>
            <person name="Strauss S.H."/>
            <person name="Jaiswal P."/>
            <person name="Grima-Pettenati J."/>
            <person name="Salse J."/>
            <person name="Van D.P."/>
            <person name="Rokhsar D.S."/>
            <person name="Schmutz J."/>
        </authorList>
    </citation>
    <scope>NUCLEOTIDE SEQUENCE</scope>
    <source>
        <tissue evidence="16">Leaf extractions</tissue>
    </source>
</reference>
<evidence type="ECO:0000256" key="3">
    <source>
        <dbReference type="ARBA" id="ARBA00022448"/>
    </source>
</evidence>
<evidence type="ECO:0000256" key="2">
    <source>
        <dbReference type="ARBA" id="ARBA00008685"/>
    </source>
</evidence>
<evidence type="ECO:0000256" key="12">
    <source>
        <dbReference type="ARBA" id="ARBA00023303"/>
    </source>
</evidence>
<keyword evidence="5" id="KW-0732">Signal</keyword>
<dbReference type="InParanoid" id="A0A058ZTI8"/>
<keyword evidence="10" id="KW-0325">Glycoprotein</keyword>
<dbReference type="EMBL" id="KK199413">
    <property type="protein sequence ID" value="KCW44345.1"/>
    <property type="molecule type" value="Genomic_DNA"/>
</dbReference>
<keyword evidence="11" id="KW-1071">Ligand-gated ion channel</keyword>
<evidence type="ECO:0000313" key="18">
    <source>
        <dbReference type="Proteomes" id="UP000030711"/>
    </source>
</evidence>
<reference evidence="16" key="3">
    <citation type="submission" date="2023-04" db="EMBL/GenBank/DDBJ databases">
        <title>WGS assembly of Eucalyptus grandis.</title>
        <authorList>
            <person name="Myburg A."/>
            <person name="Grattapaglia D."/>
            <person name="Tuskan G."/>
            <person name="Hellsten U."/>
            <person name="Hayes R."/>
            <person name="Grimwood J."/>
            <person name="Jenkins J."/>
            <person name="Lindquist E."/>
            <person name="Tice H."/>
            <person name="Bauer D."/>
            <person name="Goodstein D."/>
            <person name="Dubchak I."/>
            <person name="Poliakov A."/>
            <person name="Mizrachi E."/>
            <person name="Kullan A."/>
            <person name="Hussey S."/>
            <person name="Pinard D."/>
            <person name="Van D."/>
            <person name="Singh P."/>
            <person name="Van J."/>
            <person name="Silva-Junior O."/>
            <person name="Togawa R."/>
            <person name="Pappas M."/>
            <person name="Faria D."/>
            <person name="Sansaloni C."/>
            <person name="Petroli C."/>
            <person name="Yang X."/>
            <person name="Ranjan P."/>
            <person name="Tschaplinski T."/>
            <person name="Ye C."/>
            <person name="Li T."/>
            <person name="Sterck L."/>
            <person name="Vanneste K."/>
            <person name="Murat F."/>
            <person name="Soler M."/>
            <person name="Clemente H."/>
            <person name="Saidi N."/>
            <person name="Cassan-Wang H."/>
            <person name="Dunand C."/>
            <person name="Hefer C."/>
            <person name="Bornberg-Bauer E."/>
            <person name="Kersting A."/>
            <person name="Vining K."/>
            <person name="Amarasinghe V."/>
            <person name="Ranik M."/>
            <person name="Naithani S."/>
            <person name="Elser J."/>
            <person name="Boyd A."/>
            <person name="Liston A."/>
            <person name="Spatafora J."/>
            <person name="Dharmwardhana P."/>
            <person name="Raja R."/>
            <person name="Sullivan C."/>
            <person name="Romanel E."/>
            <person name="Alves-Ferreira M."/>
            <person name="Kulheim C."/>
            <person name="Foley W."/>
            <person name="Carocha V."/>
            <person name="Paiva J."/>
            <person name="Kudrna D."/>
            <person name="Brommonschenkel S."/>
            <person name="Pasquali G."/>
            <person name="Byrne M."/>
            <person name="Rigault P."/>
            <person name="Tibbits J."/>
            <person name="Spokevicius A."/>
            <person name="Jones R."/>
            <person name="Steane D."/>
            <person name="Vaillancourt R."/>
            <person name="Potts B."/>
            <person name="Joubert F."/>
            <person name="Barry K."/>
            <person name="Pappas G."/>
            <person name="Strauss S."/>
            <person name="Jaiswal P."/>
            <person name="Grima-Pettenati J."/>
            <person name="Salse J."/>
            <person name="Van D."/>
            <person name="Rokhsar D."/>
            <person name="Schmutz J."/>
        </authorList>
    </citation>
    <scope>NUCLEOTIDE SEQUENCE</scope>
    <source>
        <tissue evidence="16">Leaf extractions</tissue>
    </source>
</reference>
<accession>A0A058ZTI8</accession>
<reference evidence="17" key="1">
    <citation type="submission" date="2013-07" db="EMBL/GenBank/DDBJ databases">
        <title>The genome of Eucalyptus grandis.</title>
        <authorList>
            <person name="Schmutz J."/>
            <person name="Hayes R."/>
            <person name="Myburg A."/>
            <person name="Tuskan G."/>
            <person name="Grattapaglia D."/>
            <person name="Rokhsar D.S."/>
        </authorList>
    </citation>
    <scope>NUCLEOTIDE SEQUENCE</scope>
    <source>
        <tissue evidence="17">Leaf extractions</tissue>
    </source>
</reference>
<evidence type="ECO:0000313" key="17">
    <source>
        <dbReference type="EMBL" id="KCW44345.1"/>
    </source>
</evidence>
<dbReference type="Gene3D" id="1.10.287.70">
    <property type="match status" value="1"/>
</dbReference>
<dbReference type="AlphaFoldDB" id="A0A058ZTI8"/>
<dbReference type="GO" id="GO:0038023">
    <property type="term" value="F:signaling receptor activity"/>
    <property type="evidence" value="ECO:0000318"/>
    <property type="project" value="GO_Central"/>
</dbReference>
<evidence type="ECO:0000256" key="10">
    <source>
        <dbReference type="ARBA" id="ARBA00023180"/>
    </source>
</evidence>
<evidence type="ECO:0000256" key="1">
    <source>
        <dbReference type="ARBA" id="ARBA00004141"/>
    </source>
</evidence>
<feature type="transmembrane region" description="Helical" evidence="14">
    <location>
        <begin position="72"/>
        <end position="90"/>
    </location>
</feature>
<evidence type="ECO:0000313" key="16">
    <source>
        <dbReference type="EMBL" id="KAK2631967.1"/>
    </source>
</evidence>